<evidence type="ECO:0000313" key="7">
    <source>
        <dbReference type="EMBL" id="QEC54417.1"/>
    </source>
</evidence>
<evidence type="ECO:0000313" key="8">
    <source>
        <dbReference type="Proteomes" id="UP000321204"/>
    </source>
</evidence>
<keyword evidence="2 5" id="KW-0378">Hydrolase</keyword>
<dbReference type="EMBL" id="CP042433">
    <property type="protein sequence ID" value="QEC54417.1"/>
    <property type="molecule type" value="Genomic_DNA"/>
</dbReference>
<feature type="active site" evidence="4">
    <location>
        <position position="180"/>
    </location>
</feature>
<dbReference type="GO" id="GO:0009279">
    <property type="term" value="C:cell outer membrane"/>
    <property type="evidence" value="ECO:0007669"/>
    <property type="project" value="TreeGrafter"/>
</dbReference>
<dbReference type="RefSeq" id="WP_146781323.1">
    <property type="nucleotide sequence ID" value="NZ_BAABIO010000006.1"/>
</dbReference>
<comment type="catalytic activity">
    <reaction evidence="5">
        <text>[(1-&gt;4)-alpha-D-galacturonosyl methyl ester](n) + n H2O = [(1-&gt;4)-alpha-D-galacturonosyl](n) + n methanol + n H(+)</text>
        <dbReference type="Rhea" id="RHEA:22380"/>
        <dbReference type="Rhea" id="RHEA-COMP:14570"/>
        <dbReference type="Rhea" id="RHEA-COMP:14573"/>
        <dbReference type="ChEBI" id="CHEBI:15377"/>
        <dbReference type="ChEBI" id="CHEBI:15378"/>
        <dbReference type="ChEBI" id="CHEBI:17790"/>
        <dbReference type="ChEBI" id="CHEBI:140522"/>
        <dbReference type="ChEBI" id="CHEBI:140523"/>
        <dbReference type="EC" id="3.1.1.11"/>
    </reaction>
</comment>
<keyword evidence="5" id="KW-0732">Signal</keyword>
<proteinExistence type="inferred from homology"/>
<dbReference type="InterPro" id="IPR011050">
    <property type="entry name" value="Pectin_lyase_fold/virulence"/>
</dbReference>
<dbReference type="OrthoDB" id="9804686at2"/>
<dbReference type="Proteomes" id="UP000321204">
    <property type="component" value="Chromosome"/>
</dbReference>
<dbReference type="PANTHER" id="PTHR31321">
    <property type="entry name" value="ACYL-COA THIOESTER HYDROLASE YBHC-RELATED"/>
    <property type="match status" value="1"/>
</dbReference>
<evidence type="ECO:0000256" key="4">
    <source>
        <dbReference type="PROSITE-ProRule" id="PRU10040"/>
    </source>
</evidence>
<feature type="domain" description="Pectinesterase catalytic" evidence="6">
    <location>
        <begin position="25"/>
        <end position="310"/>
    </location>
</feature>
<dbReference type="KEGG" id="fgg:FSB75_00370"/>
<dbReference type="GO" id="GO:0045490">
    <property type="term" value="P:pectin catabolic process"/>
    <property type="evidence" value="ECO:0007669"/>
    <property type="project" value="UniProtKB-UniRule"/>
</dbReference>
<accession>A0A5B8UCL8</accession>
<feature type="chain" id="PRO_5023064126" description="Pectinesterase" evidence="5">
    <location>
        <begin position="21"/>
        <end position="324"/>
    </location>
</feature>
<comment type="similarity">
    <text evidence="1">Belongs to the pectinesterase family.</text>
</comment>
<dbReference type="Gene3D" id="2.160.20.10">
    <property type="entry name" value="Single-stranded right-handed beta-helix, Pectin lyase-like"/>
    <property type="match status" value="1"/>
</dbReference>
<dbReference type="PROSITE" id="PS00503">
    <property type="entry name" value="PECTINESTERASE_2"/>
    <property type="match status" value="1"/>
</dbReference>
<feature type="signal peptide" evidence="5">
    <location>
        <begin position="1"/>
        <end position="20"/>
    </location>
</feature>
<name>A0A5B8UCL8_9BACT</name>
<dbReference type="FunFam" id="2.160.20.10:FF:000052">
    <property type="entry name" value="Pectinesterase"/>
    <property type="match status" value="1"/>
</dbReference>
<evidence type="ECO:0000259" key="6">
    <source>
        <dbReference type="Pfam" id="PF01095"/>
    </source>
</evidence>
<dbReference type="AlphaFoldDB" id="A0A5B8UCL8"/>
<dbReference type="SUPFAM" id="SSF51126">
    <property type="entry name" value="Pectin lyase-like"/>
    <property type="match status" value="1"/>
</dbReference>
<organism evidence="7 8">
    <name type="scientific">Flavisolibacter ginsenosidimutans</name>
    <dbReference type="NCBI Taxonomy" id="661481"/>
    <lineage>
        <taxon>Bacteria</taxon>
        <taxon>Pseudomonadati</taxon>
        <taxon>Bacteroidota</taxon>
        <taxon>Chitinophagia</taxon>
        <taxon>Chitinophagales</taxon>
        <taxon>Chitinophagaceae</taxon>
        <taxon>Flavisolibacter</taxon>
    </lineage>
</organism>
<dbReference type="GO" id="GO:0042545">
    <property type="term" value="P:cell wall modification"/>
    <property type="evidence" value="ECO:0007669"/>
    <property type="project" value="UniProtKB-UniRule"/>
</dbReference>
<dbReference type="PANTHER" id="PTHR31321:SF57">
    <property type="entry name" value="PECTINESTERASE 53-RELATED"/>
    <property type="match status" value="1"/>
</dbReference>
<dbReference type="Pfam" id="PF01095">
    <property type="entry name" value="Pectinesterase"/>
    <property type="match status" value="1"/>
</dbReference>
<reference evidence="7 8" key="1">
    <citation type="journal article" date="2015" name="Int. J. Syst. Evol. Microbiol.">
        <title>Flavisolibacter ginsenosidimutans sp. nov., with ginsenoside-converting activity isolated from soil used for cultivating ginseng.</title>
        <authorList>
            <person name="Zhao Y."/>
            <person name="Liu Q."/>
            <person name="Kang M.S."/>
            <person name="Jin F."/>
            <person name="Yu H."/>
            <person name="Im W.T."/>
        </authorList>
    </citation>
    <scope>NUCLEOTIDE SEQUENCE [LARGE SCALE GENOMIC DNA]</scope>
    <source>
        <strain evidence="7 8">Gsoil 636</strain>
    </source>
</reference>
<dbReference type="InterPro" id="IPR012334">
    <property type="entry name" value="Pectin_lyas_fold"/>
</dbReference>
<evidence type="ECO:0000256" key="2">
    <source>
        <dbReference type="ARBA" id="ARBA00022801"/>
    </source>
</evidence>
<keyword evidence="8" id="KW-1185">Reference proteome</keyword>
<dbReference type="InterPro" id="IPR000070">
    <property type="entry name" value="Pectinesterase_cat"/>
</dbReference>
<evidence type="ECO:0000256" key="3">
    <source>
        <dbReference type="ARBA" id="ARBA00023085"/>
    </source>
</evidence>
<sequence>MKYTLSLFLCVWFLTQTVFGQAQKLVVAQDGSGNYRTVQQAIDAVKDFSKFETIIFIRNGVYKEKLRLPESKTNVHFIGESVEKTILTYDDYASKKDSAGKDIGTSGSASFFIFGSDFSAENITFENSSGPVGQAVAVRVTGDRAKFINCRFLGFQDTLYTHGTDSRQYYFKCYIEGTVDFIFGSSTCLFDSCTLYGKSSGFFTAASTLQDKKYGYVFRHCNLTGGAPAGSYFLGRPWRPYAKVVFIDCNLGNLVNPKGWHNWDKKENEQTAFYAEFGNHGEGSSTANRVPWSHQLTADEAKEYTVTNILSVGILFQPDTKGQN</sequence>
<protein>
    <recommendedName>
        <fullName evidence="5">Pectinesterase</fullName>
        <ecNumber evidence="5">3.1.1.11</ecNumber>
    </recommendedName>
</protein>
<evidence type="ECO:0000256" key="5">
    <source>
        <dbReference type="RuleBase" id="RU000589"/>
    </source>
</evidence>
<dbReference type="GO" id="GO:0030599">
    <property type="term" value="F:pectinesterase activity"/>
    <property type="evidence" value="ECO:0007669"/>
    <property type="project" value="UniProtKB-UniRule"/>
</dbReference>
<dbReference type="InterPro" id="IPR033131">
    <property type="entry name" value="Pectinesterase_Asp_AS"/>
</dbReference>
<gene>
    <name evidence="7" type="ORF">FSB75_00370</name>
</gene>
<dbReference type="EC" id="3.1.1.11" evidence="5"/>
<dbReference type="UniPathway" id="UPA00545">
    <property type="reaction ID" value="UER00823"/>
</dbReference>
<evidence type="ECO:0000256" key="1">
    <source>
        <dbReference type="ARBA" id="ARBA00008891"/>
    </source>
</evidence>
<keyword evidence="3 5" id="KW-0063">Aspartyl esterase</keyword>
<comment type="pathway">
    <text evidence="5">Glycan metabolism; pectin degradation; 2-dehydro-3-deoxy-D-gluconate from pectin: step 1/5.</text>
</comment>